<evidence type="ECO:0000256" key="1">
    <source>
        <dbReference type="SAM" id="MobiDB-lite"/>
    </source>
</evidence>
<dbReference type="EMBL" id="WJXA01000013">
    <property type="protein sequence ID" value="KAF7119554.1"/>
    <property type="molecule type" value="Genomic_DNA"/>
</dbReference>
<feature type="compositionally biased region" description="Polar residues" evidence="1">
    <location>
        <begin position="17"/>
        <end position="35"/>
    </location>
</feature>
<evidence type="ECO:0000313" key="2">
    <source>
        <dbReference type="EMBL" id="KAF7119554.1"/>
    </source>
</evidence>
<sequence length="180" mass="20526">MEQGPKVYTRRRRRNTPLFSTRTTSEKQQMQQSHNQVEELPRSEPTNEGQHMNQQIKSPSKFACTGKMCELVDYHILTTILPLIAGNAHDDELLHGLRRLTHVRRLARSLRQQNNGIGNNLNNGKSYEGIVELSLYDNDCNGHDDSLLNGLHRLTHVRRLARSLRHDQNTITGNSPNGGE</sequence>
<accession>A0A834FX52</accession>
<dbReference type="Proteomes" id="UP000626092">
    <property type="component" value="Unassembled WGS sequence"/>
</dbReference>
<name>A0A834FX52_RHOSS</name>
<keyword evidence="3" id="KW-1185">Reference proteome</keyword>
<feature type="compositionally biased region" description="Polar residues" evidence="1">
    <location>
        <begin position="44"/>
        <end position="55"/>
    </location>
</feature>
<comment type="caution">
    <text evidence="2">The sequence shown here is derived from an EMBL/GenBank/DDBJ whole genome shotgun (WGS) entry which is preliminary data.</text>
</comment>
<reference evidence="2" key="1">
    <citation type="submission" date="2019-11" db="EMBL/GenBank/DDBJ databases">
        <authorList>
            <person name="Liu Y."/>
            <person name="Hou J."/>
            <person name="Li T.-Q."/>
            <person name="Guan C.-H."/>
            <person name="Wu X."/>
            <person name="Wu H.-Z."/>
            <person name="Ling F."/>
            <person name="Zhang R."/>
            <person name="Shi X.-G."/>
            <person name="Ren J.-P."/>
            <person name="Chen E.-F."/>
            <person name="Sun J.-M."/>
        </authorList>
    </citation>
    <scope>NUCLEOTIDE SEQUENCE</scope>
    <source>
        <strain evidence="2">Adult_tree_wgs_1</strain>
        <tissue evidence="2">Leaves</tissue>
    </source>
</reference>
<proteinExistence type="predicted"/>
<organism evidence="2 3">
    <name type="scientific">Rhododendron simsii</name>
    <name type="common">Sims's rhododendron</name>
    <dbReference type="NCBI Taxonomy" id="118357"/>
    <lineage>
        <taxon>Eukaryota</taxon>
        <taxon>Viridiplantae</taxon>
        <taxon>Streptophyta</taxon>
        <taxon>Embryophyta</taxon>
        <taxon>Tracheophyta</taxon>
        <taxon>Spermatophyta</taxon>
        <taxon>Magnoliopsida</taxon>
        <taxon>eudicotyledons</taxon>
        <taxon>Gunneridae</taxon>
        <taxon>Pentapetalae</taxon>
        <taxon>asterids</taxon>
        <taxon>Ericales</taxon>
        <taxon>Ericaceae</taxon>
        <taxon>Ericoideae</taxon>
        <taxon>Rhodoreae</taxon>
        <taxon>Rhododendron</taxon>
    </lineage>
</organism>
<gene>
    <name evidence="2" type="ORF">RHSIM_Rhsim13G0104800</name>
</gene>
<feature type="region of interest" description="Disordered" evidence="1">
    <location>
        <begin position="1"/>
        <end position="55"/>
    </location>
</feature>
<dbReference type="OrthoDB" id="1700312at2759"/>
<dbReference type="AlphaFoldDB" id="A0A834FX52"/>
<evidence type="ECO:0000313" key="3">
    <source>
        <dbReference type="Proteomes" id="UP000626092"/>
    </source>
</evidence>
<protein>
    <submittedName>
        <fullName evidence="2">Uncharacterized protein</fullName>
    </submittedName>
</protein>